<name>A0A8S3FI88_9BILA</name>
<evidence type="ECO:0000256" key="1">
    <source>
        <dbReference type="SAM" id="MobiDB-lite"/>
    </source>
</evidence>
<feature type="region of interest" description="Disordered" evidence="1">
    <location>
        <begin position="1"/>
        <end position="26"/>
    </location>
</feature>
<evidence type="ECO:0000313" key="3">
    <source>
        <dbReference type="Proteomes" id="UP000681720"/>
    </source>
</evidence>
<protein>
    <submittedName>
        <fullName evidence="2">Uncharacterized protein</fullName>
    </submittedName>
</protein>
<dbReference type="Proteomes" id="UP000681720">
    <property type="component" value="Unassembled WGS sequence"/>
</dbReference>
<sequence length="26" mass="3005">MRPIVENEPWNTIGIDLTGPLPKTRR</sequence>
<feature type="non-terminal residue" evidence="2">
    <location>
        <position position="26"/>
    </location>
</feature>
<dbReference type="EMBL" id="CAJOBJ010266854">
    <property type="protein sequence ID" value="CAF5124263.1"/>
    <property type="molecule type" value="Genomic_DNA"/>
</dbReference>
<evidence type="ECO:0000313" key="2">
    <source>
        <dbReference type="EMBL" id="CAF5124263.1"/>
    </source>
</evidence>
<reference evidence="2" key="1">
    <citation type="submission" date="2021-02" db="EMBL/GenBank/DDBJ databases">
        <authorList>
            <person name="Nowell W R."/>
        </authorList>
    </citation>
    <scope>NUCLEOTIDE SEQUENCE</scope>
</reference>
<organism evidence="2 3">
    <name type="scientific">Rotaria magnacalcarata</name>
    <dbReference type="NCBI Taxonomy" id="392030"/>
    <lineage>
        <taxon>Eukaryota</taxon>
        <taxon>Metazoa</taxon>
        <taxon>Spiralia</taxon>
        <taxon>Gnathifera</taxon>
        <taxon>Rotifera</taxon>
        <taxon>Eurotatoria</taxon>
        <taxon>Bdelloidea</taxon>
        <taxon>Philodinida</taxon>
        <taxon>Philodinidae</taxon>
        <taxon>Rotaria</taxon>
    </lineage>
</organism>
<proteinExistence type="predicted"/>
<gene>
    <name evidence="2" type="ORF">GIL414_LOCUS63710</name>
</gene>
<dbReference type="AlphaFoldDB" id="A0A8S3FI88"/>
<accession>A0A8S3FI88</accession>
<comment type="caution">
    <text evidence="2">The sequence shown here is derived from an EMBL/GenBank/DDBJ whole genome shotgun (WGS) entry which is preliminary data.</text>
</comment>